<dbReference type="GO" id="GO:0005524">
    <property type="term" value="F:ATP binding"/>
    <property type="evidence" value="ECO:0007669"/>
    <property type="project" value="UniProtKB-KW"/>
</dbReference>
<sequence length="253" mass="27529">MSLIETRGLALRHHGQEVLRDVNFTIERGEIVTIVGPNGSGKSSLLRALIGALPPASGEITRAPGLRIGYVPQKLHIDATLPLTVRRFLNLPQRQSRDILQAALLRAGAPDLIERQMTGLSGGQFQRVLLARALLGRPDILILDEATQGLDQPGSAAFYRQIEEVRREMGLAVLMVSHDLHVVMAASDRVLCLNGHICCEGTPEVVADAPEYRALFGTGTKGALALYRHEHHHSHDHGHAHDHGHDHSGNGPH</sequence>
<keyword evidence="13" id="KW-1185">Reference proteome</keyword>
<keyword evidence="8" id="KW-0406">Ion transport</keyword>
<dbReference type="PANTHER" id="PTHR42734:SF9">
    <property type="entry name" value="ZINC IMPORT ATP-BINDING PROTEIN ZNUC"/>
    <property type="match status" value="1"/>
</dbReference>
<keyword evidence="9" id="KW-0472">Membrane</keyword>
<dbReference type="InterPro" id="IPR027417">
    <property type="entry name" value="P-loop_NTPase"/>
</dbReference>
<keyword evidence="2" id="KW-1003">Cell membrane</keyword>
<feature type="domain" description="ABC transporter" evidence="11">
    <location>
        <begin position="4"/>
        <end position="219"/>
    </location>
</feature>
<name>A0ABW5U3E8_9RHOB</name>
<evidence type="ECO:0000256" key="10">
    <source>
        <dbReference type="SAM" id="MobiDB-lite"/>
    </source>
</evidence>
<dbReference type="InterPro" id="IPR050153">
    <property type="entry name" value="Metal_Ion_Import_ABC"/>
</dbReference>
<dbReference type="PROSITE" id="PS50893">
    <property type="entry name" value="ABC_TRANSPORTER_2"/>
    <property type="match status" value="1"/>
</dbReference>
<dbReference type="PANTHER" id="PTHR42734">
    <property type="entry name" value="METAL TRANSPORT SYSTEM ATP-BINDING PROTEIN TM_0124-RELATED"/>
    <property type="match status" value="1"/>
</dbReference>
<keyword evidence="5 12" id="KW-0067">ATP-binding</keyword>
<keyword evidence="1" id="KW-0813">Transport</keyword>
<proteinExistence type="predicted"/>
<dbReference type="EMBL" id="JBHUMP010000007">
    <property type="protein sequence ID" value="MFD2739942.1"/>
    <property type="molecule type" value="Genomic_DNA"/>
</dbReference>
<evidence type="ECO:0000256" key="5">
    <source>
        <dbReference type="ARBA" id="ARBA00022840"/>
    </source>
</evidence>
<accession>A0ABW5U3E8</accession>
<feature type="region of interest" description="Disordered" evidence="10">
    <location>
        <begin position="231"/>
        <end position="253"/>
    </location>
</feature>
<dbReference type="InterPro" id="IPR017871">
    <property type="entry name" value="ABC_transporter-like_CS"/>
</dbReference>
<dbReference type="RefSeq" id="WP_386374029.1">
    <property type="nucleotide sequence ID" value="NZ_JBHUMP010000007.1"/>
</dbReference>
<protein>
    <submittedName>
        <fullName evidence="12">Metal ABC transporter ATP-binding protein</fullName>
    </submittedName>
</protein>
<evidence type="ECO:0000256" key="3">
    <source>
        <dbReference type="ARBA" id="ARBA00022741"/>
    </source>
</evidence>
<dbReference type="PROSITE" id="PS00211">
    <property type="entry name" value="ABC_TRANSPORTER_1"/>
    <property type="match status" value="1"/>
</dbReference>
<dbReference type="Pfam" id="PF00005">
    <property type="entry name" value="ABC_tran"/>
    <property type="match status" value="1"/>
</dbReference>
<dbReference type="InterPro" id="IPR003439">
    <property type="entry name" value="ABC_transporter-like_ATP-bd"/>
</dbReference>
<evidence type="ECO:0000259" key="11">
    <source>
        <dbReference type="PROSITE" id="PS50893"/>
    </source>
</evidence>
<keyword evidence="4" id="KW-0862">Zinc</keyword>
<dbReference type="Proteomes" id="UP001597474">
    <property type="component" value="Unassembled WGS sequence"/>
</dbReference>
<dbReference type="SMART" id="SM00382">
    <property type="entry name" value="AAA"/>
    <property type="match status" value="1"/>
</dbReference>
<keyword evidence="3" id="KW-0547">Nucleotide-binding</keyword>
<evidence type="ECO:0000256" key="9">
    <source>
        <dbReference type="ARBA" id="ARBA00023136"/>
    </source>
</evidence>
<evidence type="ECO:0000256" key="7">
    <source>
        <dbReference type="ARBA" id="ARBA00022967"/>
    </source>
</evidence>
<feature type="compositionally biased region" description="Basic and acidic residues" evidence="10">
    <location>
        <begin position="237"/>
        <end position="253"/>
    </location>
</feature>
<evidence type="ECO:0000256" key="8">
    <source>
        <dbReference type="ARBA" id="ARBA00023065"/>
    </source>
</evidence>
<evidence type="ECO:0000256" key="1">
    <source>
        <dbReference type="ARBA" id="ARBA00022448"/>
    </source>
</evidence>
<reference evidence="13" key="1">
    <citation type="journal article" date="2019" name="Int. J. Syst. Evol. Microbiol.">
        <title>The Global Catalogue of Microorganisms (GCM) 10K type strain sequencing project: providing services to taxonomists for standard genome sequencing and annotation.</title>
        <authorList>
            <consortium name="The Broad Institute Genomics Platform"/>
            <consortium name="The Broad Institute Genome Sequencing Center for Infectious Disease"/>
            <person name="Wu L."/>
            <person name="Ma J."/>
        </authorList>
    </citation>
    <scope>NUCLEOTIDE SEQUENCE [LARGE SCALE GENOMIC DNA]</scope>
    <source>
        <strain evidence="13">TISTR 2562</strain>
    </source>
</reference>
<dbReference type="InterPro" id="IPR003593">
    <property type="entry name" value="AAA+_ATPase"/>
</dbReference>
<organism evidence="12 13">
    <name type="scientific">Sulfitobacter aestuarii</name>
    <dbReference type="NCBI Taxonomy" id="2161676"/>
    <lineage>
        <taxon>Bacteria</taxon>
        <taxon>Pseudomonadati</taxon>
        <taxon>Pseudomonadota</taxon>
        <taxon>Alphaproteobacteria</taxon>
        <taxon>Rhodobacterales</taxon>
        <taxon>Roseobacteraceae</taxon>
        <taxon>Sulfitobacter</taxon>
    </lineage>
</organism>
<evidence type="ECO:0000313" key="13">
    <source>
        <dbReference type="Proteomes" id="UP001597474"/>
    </source>
</evidence>
<evidence type="ECO:0000313" key="12">
    <source>
        <dbReference type="EMBL" id="MFD2739942.1"/>
    </source>
</evidence>
<evidence type="ECO:0000256" key="6">
    <source>
        <dbReference type="ARBA" id="ARBA00022906"/>
    </source>
</evidence>
<dbReference type="SUPFAM" id="SSF52540">
    <property type="entry name" value="P-loop containing nucleoside triphosphate hydrolases"/>
    <property type="match status" value="1"/>
</dbReference>
<evidence type="ECO:0000256" key="4">
    <source>
        <dbReference type="ARBA" id="ARBA00022833"/>
    </source>
</evidence>
<keyword evidence="7" id="KW-1278">Translocase</keyword>
<dbReference type="Gene3D" id="3.40.50.300">
    <property type="entry name" value="P-loop containing nucleotide triphosphate hydrolases"/>
    <property type="match status" value="1"/>
</dbReference>
<evidence type="ECO:0000256" key="2">
    <source>
        <dbReference type="ARBA" id="ARBA00022475"/>
    </source>
</evidence>
<gene>
    <name evidence="12" type="ORF">ACFSUD_10205</name>
</gene>
<keyword evidence="6" id="KW-0864">Zinc transport</keyword>
<comment type="caution">
    <text evidence="12">The sequence shown here is derived from an EMBL/GenBank/DDBJ whole genome shotgun (WGS) entry which is preliminary data.</text>
</comment>